<dbReference type="NCBIfam" id="TIGR00487">
    <property type="entry name" value="IF-2"/>
    <property type="match status" value="1"/>
</dbReference>
<comment type="caution">
    <text evidence="12">The sequence shown here is derived from an EMBL/GenBank/DDBJ whole genome shotgun (WGS) entry which is preliminary data.</text>
</comment>
<evidence type="ECO:0000256" key="1">
    <source>
        <dbReference type="ARBA" id="ARBA00007733"/>
    </source>
</evidence>
<dbReference type="CDD" id="cd01887">
    <property type="entry name" value="IF2_eIF5B"/>
    <property type="match status" value="1"/>
</dbReference>
<sequence length="917" mass="102152">MPKYKIYKIAKELNLASTTIIEHLDSMGHSVPKGHMSTIDEELYHEVLKKFDRALYQELQDEAKPDKVLERRKISERAREEELEKILSETAEISIEHEPEPEEVPEKEIVEEQPPEKPEIKKEVDDVDDTAKTKAVTKEKKKKKPEKQPEPTESVAQPVEAAPEEKKEAEADKKKAEKGKKKKDSPMPGTFEALMADAKTDDMVARARELARKRDAKEEGVAPEPAKKRHKRKKKELTEEELTVEKAVERAKKTALERKKAKREAPKAKAAKEKPAEAAPSKRSRRRRRSKKARVDQKVVDASIKQTLASMEEKKPRKRRRKVQDVGEVLEDENVLKVMEFIPTNDLAALLDVPVSELIRKCLDMGLQVTINQRLDRDAIELLVGDYGYDIEFISEFDGVEEVIEEEEEAEENLKPRPPVVTVMGHVDHGKTSLLDHIRKSNIVAGESGGITQHIGAYSVTYQNKPITFLDTPGHEAFTAMRARGAHVTDLVVLVVAADDHVMPQTTEAINHAKAAGVPIIIAINKVDKPTADPDLIRRELSEKDILVEEWGGKYQCALVSAKSGDGIENLLEEITLAAEVLDLKANPDRNARAIIIESRLDKGRGPLATVLVQQGTLKLSNNFVGGAYAGRVKALFDEYGKKIKKVGPGFPVQVLGFDGTPQAGESFLCLDSEKETKAISLKRQALQREQAFKQIRVLSLEGLSAQIKSGEVRELPLIIKGDVNGSVEALSDSLMKLNSEEVGVNIIHRGVGAITETDVNLAAASSALIIGFMVHPNLKSREVATQESVEIRVYRIIYDVINDVKAALEGMLAPDVSEKNVGTLEVRQTFKVPKLGMIAGCYVQAGKIERNSRVRLIRDGQEVYEGEVCSLKRFKDDAKEVKEGFECGVGIQNFNDMKESDVIEVYELVETKRTLA</sequence>
<dbReference type="FunFam" id="3.40.50.10050:FF:000001">
    <property type="entry name" value="Translation initiation factor IF-2"/>
    <property type="match status" value="1"/>
</dbReference>
<dbReference type="Proteomes" id="UP000319619">
    <property type="component" value="Unassembled WGS sequence"/>
</dbReference>
<keyword evidence="3 8" id="KW-0396">Initiation factor</keyword>
<dbReference type="SUPFAM" id="SSF52156">
    <property type="entry name" value="Initiation factor IF2/eIF5b, domain 3"/>
    <property type="match status" value="1"/>
</dbReference>
<feature type="compositionally biased region" description="Basic and acidic residues" evidence="10">
    <location>
        <begin position="243"/>
        <end position="276"/>
    </location>
</feature>
<dbReference type="InterPro" id="IPR000795">
    <property type="entry name" value="T_Tr_GTP-bd_dom"/>
</dbReference>
<dbReference type="Gene3D" id="1.10.10.2480">
    <property type="match status" value="1"/>
</dbReference>
<comment type="function">
    <text evidence="7 8 9">One of the essential components for the initiation of protein synthesis. Protects formylmethionyl-tRNA from spontaneous hydrolysis and promotes its binding to the 30S ribosomal subunits. Also involved in the hydrolysis of GTP during the formation of the 70S ribosomal complex.</text>
</comment>
<evidence type="ECO:0000259" key="11">
    <source>
        <dbReference type="PROSITE" id="PS51722"/>
    </source>
</evidence>
<dbReference type="Pfam" id="PF22042">
    <property type="entry name" value="EF-G_D2"/>
    <property type="match status" value="1"/>
</dbReference>
<dbReference type="InterPro" id="IPR023115">
    <property type="entry name" value="TIF_IF2_dom3"/>
</dbReference>
<proteinExistence type="inferred from homology"/>
<dbReference type="GO" id="GO:0003924">
    <property type="term" value="F:GTPase activity"/>
    <property type="evidence" value="ECO:0007669"/>
    <property type="project" value="UniProtKB-UniRule"/>
</dbReference>
<dbReference type="InterPro" id="IPR053905">
    <property type="entry name" value="EF-G-like_DII"/>
</dbReference>
<dbReference type="InterPro" id="IPR006847">
    <property type="entry name" value="IF2_N"/>
</dbReference>
<dbReference type="PROSITE" id="PS51722">
    <property type="entry name" value="G_TR_2"/>
    <property type="match status" value="1"/>
</dbReference>
<keyword evidence="5 8" id="KW-0648">Protein biosynthesis</keyword>
<protein>
    <recommendedName>
        <fullName evidence="2 8">Translation initiation factor IF-2</fullName>
    </recommendedName>
</protein>
<comment type="similarity">
    <text evidence="1 8 9">Belongs to the TRAFAC class translation factor GTPase superfamily. Classic translation factor GTPase family. IF-2 subfamily.</text>
</comment>
<feature type="compositionally biased region" description="Basic and acidic residues" evidence="10">
    <location>
        <begin position="70"/>
        <end position="87"/>
    </location>
</feature>
<feature type="compositionally biased region" description="Basic and acidic residues" evidence="10">
    <location>
        <begin position="198"/>
        <end position="220"/>
    </location>
</feature>
<dbReference type="InterPro" id="IPR009000">
    <property type="entry name" value="Transl_B-barrel_sf"/>
</dbReference>
<keyword evidence="4 8" id="KW-0547">Nucleotide-binding</keyword>
<dbReference type="InterPro" id="IPR015760">
    <property type="entry name" value="TIF_IF2"/>
</dbReference>
<dbReference type="PANTHER" id="PTHR43381:SF5">
    <property type="entry name" value="TR-TYPE G DOMAIN-CONTAINING PROTEIN"/>
    <property type="match status" value="1"/>
</dbReference>
<dbReference type="InterPro" id="IPR044145">
    <property type="entry name" value="IF2_II"/>
</dbReference>
<dbReference type="CDD" id="cd03692">
    <property type="entry name" value="mtIF2_IVc"/>
    <property type="match status" value="1"/>
</dbReference>
<keyword evidence="6 8" id="KW-0342">GTP-binding</keyword>
<dbReference type="Gene3D" id="3.40.50.300">
    <property type="entry name" value="P-loop containing nucleotide triphosphate hydrolases"/>
    <property type="match status" value="1"/>
</dbReference>
<evidence type="ECO:0000256" key="9">
    <source>
        <dbReference type="RuleBase" id="RU000644"/>
    </source>
</evidence>
<evidence type="ECO:0000256" key="4">
    <source>
        <dbReference type="ARBA" id="ARBA00022741"/>
    </source>
</evidence>
<feature type="binding site" evidence="8">
    <location>
        <begin position="525"/>
        <end position="528"/>
    </location>
    <ligand>
        <name>GTP</name>
        <dbReference type="ChEBI" id="CHEBI:37565"/>
    </ligand>
</feature>
<name>A0A532V3H7_UNCL8</name>
<dbReference type="Pfam" id="PF00009">
    <property type="entry name" value="GTP_EFTU"/>
    <property type="match status" value="1"/>
</dbReference>
<feature type="compositionally biased region" description="Basic and acidic residues" evidence="10">
    <location>
        <begin position="94"/>
        <end position="138"/>
    </location>
</feature>
<dbReference type="InterPro" id="IPR005225">
    <property type="entry name" value="Small_GTP-bd"/>
</dbReference>
<evidence type="ECO:0000256" key="7">
    <source>
        <dbReference type="ARBA" id="ARBA00025162"/>
    </source>
</evidence>
<accession>A0A532V3H7</accession>
<feature type="region of interest" description="Disordered" evidence="10">
    <location>
        <begin position="70"/>
        <end position="297"/>
    </location>
</feature>
<dbReference type="NCBIfam" id="TIGR00231">
    <property type="entry name" value="small_GTP"/>
    <property type="match status" value="1"/>
</dbReference>
<feature type="region of interest" description="G-domain" evidence="8">
    <location>
        <begin position="419"/>
        <end position="567"/>
    </location>
</feature>
<dbReference type="SUPFAM" id="SSF50447">
    <property type="entry name" value="Translation proteins"/>
    <property type="match status" value="2"/>
</dbReference>
<feature type="binding site" evidence="8">
    <location>
        <begin position="471"/>
        <end position="475"/>
    </location>
    <ligand>
        <name>GTP</name>
        <dbReference type="ChEBI" id="CHEBI:37565"/>
    </ligand>
</feature>
<dbReference type="Pfam" id="PF11987">
    <property type="entry name" value="IF-2"/>
    <property type="match status" value="1"/>
</dbReference>
<feature type="domain" description="Tr-type G" evidence="11">
    <location>
        <begin position="416"/>
        <end position="585"/>
    </location>
</feature>
<dbReference type="CDD" id="cd03702">
    <property type="entry name" value="IF2_mtIF2_II"/>
    <property type="match status" value="1"/>
</dbReference>
<dbReference type="HAMAP" id="MF_00100_B">
    <property type="entry name" value="IF_2_B"/>
    <property type="match status" value="1"/>
</dbReference>
<dbReference type="Gene3D" id="2.40.30.10">
    <property type="entry name" value="Translation factors"/>
    <property type="match status" value="2"/>
</dbReference>
<evidence type="ECO:0000256" key="10">
    <source>
        <dbReference type="SAM" id="MobiDB-lite"/>
    </source>
</evidence>
<evidence type="ECO:0000256" key="8">
    <source>
        <dbReference type="HAMAP-Rule" id="MF_00100"/>
    </source>
</evidence>
<evidence type="ECO:0000256" key="6">
    <source>
        <dbReference type="ARBA" id="ARBA00023134"/>
    </source>
</evidence>
<evidence type="ECO:0000313" key="13">
    <source>
        <dbReference type="Proteomes" id="UP000319619"/>
    </source>
</evidence>
<dbReference type="EMBL" id="NJBN01000002">
    <property type="protein sequence ID" value="TKJ41698.1"/>
    <property type="molecule type" value="Genomic_DNA"/>
</dbReference>
<organism evidence="12 13">
    <name type="scientific">candidate division LCP-89 bacterium B3_LCP</name>
    <dbReference type="NCBI Taxonomy" id="2012998"/>
    <lineage>
        <taxon>Bacteria</taxon>
        <taxon>Pseudomonadati</taxon>
        <taxon>Bacteria division LCP-89</taxon>
    </lineage>
</organism>
<dbReference type="PANTHER" id="PTHR43381">
    <property type="entry name" value="TRANSLATION INITIATION FACTOR IF-2-RELATED"/>
    <property type="match status" value="1"/>
</dbReference>
<feature type="binding site" evidence="8">
    <location>
        <begin position="425"/>
        <end position="432"/>
    </location>
    <ligand>
        <name>GTP</name>
        <dbReference type="ChEBI" id="CHEBI:37565"/>
    </ligand>
</feature>
<evidence type="ECO:0000256" key="2">
    <source>
        <dbReference type="ARBA" id="ARBA00020675"/>
    </source>
</evidence>
<dbReference type="PROSITE" id="PS01176">
    <property type="entry name" value="IF2"/>
    <property type="match status" value="1"/>
</dbReference>
<dbReference type="Pfam" id="PF04760">
    <property type="entry name" value="IF2_N"/>
    <property type="match status" value="2"/>
</dbReference>
<dbReference type="InterPro" id="IPR027417">
    <property type="entry name" value="P-loop_NTPase"/>
</dbReference>
<dbReference type="AlphaFoldDB" id="A0A532V3H7"/>
<evidence type="ECO:0000313" key="12">
    <source>
        <dbReference type="EMBL" id="TKJ41698.1"/>
    </source>
</evidence>
<keyword evidence="8" id="KW-0963">Cytoplasm</keyword>
<dbReference type="FunFam" id="2.40.30.10:FF:000054">
    <property type="entry name" value="Translation initiation factor IF-2"/>
    <property type="match status" value="1"/>
</dbReference>
<dbReference type="InterPro" id="IPR036925">
    <property type="entry name" value="TIF_IF2_dom3_sf"/>
</dbReference>
<dbReference type="GO" id="GO:0003743">
    <property type="term" value="F:translation initiation factor activity"/>
    <property type="evidence" value="ECO:0007669"/>
    <property type="project" value="UniProtKB-UniRule"/>
</dbReference>
<comment type="subcellular location">
    <subcellularLocation>
        <location evidence="8">Cytoplasm</location>
    </subcellularLocation>
</comment>
<dbReference type="Gene3D" id="3.40.50.10050">
    <property type="entry name" value="Translation initiation factor IF- 2, domain 3"/>
    <property type="match status" value="1"/>
</dbReference>
<gene>
    <name evidence="8" type="primary">infB</name>
    <name evidence="12" type="ORF">CEE37_03790</name>
</gene>
<evidence type="ECO:0000256" key="3">
    <source>
        <dbReference type="ARBA" id="ARBA00022540"/>
    </source>
</evidence>
<dbReference type="FunFam" id="2.40.30.10:FF:000008">
    <property type="entry name" value="Translation initiation factor IF-2"/>
    <property type="match status" value="1"/>
</dbReference>
<dbReference type="GO" id="GO:0005829">
    <property type="term" value="C:cytosol"/>
    <property type="evidence" value="ECO:0007669"/>
    <property type="project" value="TreeGrafter"/>
</dbReference>
<feature type="compositionally biased region" description="Basic residues" evidence="10">
    <location>
        <begin position="282"/>
        <end position="292"/>
    </location>
</feature>
<dbReference type="InterPro" id="IPR000178">
    <property type="entry name" value="TF_IF2_bacterial-like"/>
</dbReference>
<evidence type="ECO:0000256" key="5">
    <source>
        <dbReference type="ARBA" id="ARBA00022917"/>
    </source>
</evidence>
<dbReference type="FunFam" id="3.40.50.300:FF:000019">
    <property type="entry name" value="Translation initiation factor IF-2"/>
    <property type="match status" value="1"/>
</dbReference>
<dbReference type="SUPFAM" id="SSF52540">
    <property type="entry name" value="P-loop containing nucleoside triphosphate hydrolases"/>
    <property type="match status" value="1"/>
</dbReference>
<reference evidence="12 13" key="1">
    <citation type="submission" date="2017-06" db="EMBL/GenBank/DDBJ databases">
        <title>Novel microbial phyla capable of carbon fixation and sulfur reduction in deep-sea sediments.</title>
        <authorList>
            <person name="Huang J."/>
            <person name="Baker B."/>
            <person name="Wang Y."/>
        </authorList>
    </citation>
    <scope>NUCLEOTIDE SEQUENCE [LARGE SCALE GENOMIC DNA]</scope>
    <source>
        <strain evidence="12">B3_LCP</strain>
    </source>
</reference>
<dbReference type="GO" id="GO:0005525">
    <property type="term" value="F:GTP binding"/>
    <property type="evidence" value="ECO:0007669"/>
    <property type="project" value="UniProtKB-KW"/>
</dbReference>
<feature type="compositionally biased region" description="Basic and acidic residues" evidence="10">
    <location>
        <begin position="163"/>
        <end position="175"/>
    </location>
</feature>